<dbReference type="Proteomes" id="UP000248975">
    <property type="component" value="Unassembled WGS sequence"/>
</dbReference>
<evidence type="ECO:0000313" key="1">
    <source>
        <dbReference type="EMBL" id="PZR00360.1"/>
    </source>
</evidence>
<dbReference type="EMBL" id="QFQS01000001">
    <property type="protein sequence ID" value="PZR00360.1"/>
    <property type="molecule type" value="Genomic_DNA"/>
</dbReference>
<accession>A0A2W5SDW2</accession>
<comment type="caution">
    <text evidence="1">The sequence shown here is derived from an EMBL/GenBank/DDBJ whole genome shotgun (WGS) entry which is preliminary data.</text>
</comment>
<organism evidence="1 2">
    <name type="scientific">Cereibacter sphaeroides</name>
    <name type="common">Rhodobacter sphaeroides</name>
    <dbReference type="NCBI Taxonomy" id="1063"/>
    <lineage>
        <taxon>Bacteria</taxon>
        <taxon>Pseudomonadati</taxon>
        <taxon>Pseudomonadota</taxon>
        <taxon>Alphaproteobacteria</taxon>
        <taxon>Rhodobacterales</taxon>
        <taxon>Paracoccaceae</taxon>
        <taxon>Cereibacter</taxon>
    </lineage>
</organism>
<sequence length="144" mass="15444">MHAFRIDKSQVSGLVGLGARVLLLASDTDVGLQRQIAGMGGRIDREDEMYAGLSALMDDPAGWDLFVMACDGFGGLEAGLRAHGMLGAVAQRVRTILISAECGRQTFPEEMAQPILLRGPVSTVSLRVGMEHALRGKLNWHVGQ</sequence>
<protein>
    <submittedName>
        <fullName evidence="1">Uncharacterized protein</fullName>
    </submittedName>
</protein>
<gene>
    <name evidence="1" type="ORF">DI533_07225</name>
</gene>
<dbReference type="AlphaFoldDB" id="A0A2W5SDW2"/>
<reference evidence="1 2" key="1">
    <citation type="submission" date="2017-08" db="EMBL/GenBank/DDBJ databases">
        <title>Infants hospitalized years apart are colonized by the same room-sourced microbial strains.</title>
        <authorList>
            <person name="Brooks B."/>
            <person name="Olm M.R."/>
            <person name="Firek B.A."/>
            <person name="Baker R."/>
            <person name="Thomas B.C."/>
            <person name="Morowitz M.J."/>
            <person name="Banfield J.F."/>
        </authorList>
    </citation>
    <scope>NUCLEOTIDE SEQUENCE [LARGE SCALE GENOMIC DNA]</scope>
    <source>
        <strain evidence="1">S2_003_000_R2_11</strain>
    </source>
</reference>
<name>A0A2W5SDW2_CERSP</name>
<proteinExistence type="predicted"/>
<evidence type="ECO:0000313" key="2">
    <source>
        <dbReference type="Proteomes" id="UP000248975"/>
    </source>
</evidence>